<keyword evidence="1" id="KW-0732">Signal</keyword>
<evidence type="ECO:0000313" key="2">
    <source>
        <dbReference type="EMBL" id="KAJ5116293.1"/>
    </source>
</evidence>
<dbReference type="PANTHER" id="PTHR37475:SF1">
    <property type="entry name" value="ZYGOTE-SPECIFIC PROTEIN"/>
    <property type="match status" value="1"/>
</dbReference>
<dbReference type="AlphaFoldDB" id="A0A9W9GCE4"/>
<feature type="chain" id="PRO_5040979522" description="Zygote-specific protein" evidence="1">
    <location>
        <begin position="20"/>
        <end position="81"/>
    </location>
</feature>
<reference evidence="2" key="1">
    <citation type="submission" date="2022-11" db="EMBL/GenBank/DDBJ databases">
        <authorList>
            <person name="Petersen C."/>
        </authorList>
    </citation>
    <scope>NUCLEOTIDE SEQUENCE</scope>
    <source>
        <strain evidence="2">IBT 30069</strain>
    </source>
</reference>
<gene>
    <name evidence="2" type="ORF">N7456_000641</name>
</gene>
<sequence length="81" mass="7878">MKLSIIAAAFLLMAVNVLAGPIGYGICQAGCASLVMACYAAGGATWGATLGATAPPTIVGCNTAFGTCQVACAAVLLVPFP</sequence>
<name>A0A9W9GCE4_9EURO</name>
<comment type="caution">
    <text evidence="2">The sequence shown here is derived from an EMBL/GenBank/DDBJ whole genome shotgun (WGS) entry which is preliminary data.</text>
</comment>
<proteinExistence type="predicted"/>
<protein>
    <recommendedName>
        <fullName evidence="4">Zygote-specific protein</fullName>
    </recommendedName>
</protein>
<organism evidence="2 3">
    <name type="scientific">Penicillium angulare</name>
    <dbReference type="NCBI Taxonomy" id="116970"/>
    <lineage>
        <taxon>Eukaryota</taxon>
        <taxon>Fungi</taxon>
        <taxon>Dikarya</taxon>
        <taxon>Ascomycota</taxon>
        <taxon>Pezizomycotina</taxon>
        <taxon>Eurotiomycetes</taxon>
        <taxon>Eurotiomycetidae</taxon>
        <taxon>Eurotiales</taxon>
        <taxon>Aspergillaceae</taxon>
        <taxon>Penicillium</taxon>
    </lineage>
</organism>
<keyword evidence="3" id="KW-1185">Reference proteome</keyword>
<dbReference type="EMBL" id="JAPQKH010000001">
    <property type="protein sequence ID" value="KAJ5116293.1"/>
    <property type="molecule type" value="Genomic_DNA"/>
</dbReference>
<reference evidence="2" key="2">
    <citation type="journal article" date="2023" name="IMA Fungus">
        <title>Comparative genomic study of the Penicillium genus elucidates a diverse pangenome and 15 lateral gene transfer events.</title>
        <authorList>
            <person name="Petersen C."/>
            <person name="Sorensen T."/>
            <person name="Nielsen M.R."/>
            <person name="Sondergaard T.E."/>
            <person name="Sorensen J.L."/>
            <person name="Fitzpatrick D.A."/>
            <person name="Frisvad J.C."/>
            <person name="Nielsen K.L."/>
        </authorList>
    </citation>
    <scope>NUCLEOTIDE SEQUENCE</scope>
    <source>
        <strain evidence="2">IBT 30069</strain>
    </source>
</reference>
<dbReference type="Proteomes" id="UP001149165">
    <property type="component" value="Unassembled WGS sequence"/>
</dbReference>
<evidence type="ECO:0000256" key="1">
    <source>
        <dbReference type="SAM" id="SignalP"/>
    </source>
</evidence>
<accession>A0A9W9GCE4</accession>
<dbReference type="OrthoDB" id="10063670at2759"/>
<evidence type="ECO:0008006" key="4">
    <source>
        <dbReference type="Google" id="ProtNLM"/>
    </source>
</evidence>
<dbReference type="PANTHER" id="PTHR37475">
    <property type="entry name" value="ZYGOTE-SPECIFIC CLASS V COPY B GENE PROTEIN"/>
    <property type="match status" value="1"/>
</dbReference>
<feature type="signal peptide" evidence="1">
    <location>
        <begin position="1"/>
        <end position="19"/>
    </location>
</feature>
<evidence type="ECO:0000313" key="3">
    <source>
        <dbReference type="Proteomes" id="UP001149165"/>
    </source>
</evidence>